<proteinExistence type="predicted"/>
<dbReference type="PANTHER" id="PTHR11102:SF160">
    <property type="entry name" value="ERAD-ASSOCIATED E3 UBIQUITIN-PROTEIN LIGASE COMPONENT HRD3"/>
    <property type="match status" value="1"/>
</dbReference>
<dbReference type="EMBL" id="BLPF01000001">
    <property type="protein sequence ID" value="GFJ77409.1"/>
    <property type="molecule type" value="Genomic_DNA"/>
</dbReference>
<accession>A0A6V8K5H7</accession>
<reference evidence="1 2" key="1">
    <citation type="submission" date="2020-03" db="EMBL/GenBank/DDBJ databases">
        <title>Whole genome shotgun sequence of Phytohabitans houttuyneae NBRC 108639.</title>
        <authorList>
            <person name="Komaki H."/>
            <person name="Tamura T."/>
        </authorList>
    </citation>
    <scope>NUCLEOTIDE SEQUENCE [LARGE SCALE GENOMIC DNA]</scope>
    <source>
        <strain evidence="1 2">NBRC 108639</strain>
    </source>
</reference>
<evidence type="ECO:0000313" key="1">
    <source>
        <dbReference type="EMBL" id="GFJ77409.1"/>
    </source>
</evidence>
<dbReference type="SUPFAM" id="SSF81901">
    <property type="entry name" value="HCP-like"/>
    <property type="match status" value="2"/>
</dbReference>
<keyword evidence="2" id="KW-1185">Reference proteome</keyword>
<dbReference type="Gene3D" id="1.25.40.10">
    <property type="entry name" value="Tetratricopeptide repeat domain"/>
    <property type="match status" value="2"/>
</dbReference>
<protein>
    <recommendedName>
        <fullName evidence="3">AAA+ ATPase domain-containing protein</fullName>
    </recommendedName>
</protein>
<sequence length="725" mass="78751">MPQLERASQLMGIVGGFAGLLALVVELLQLRAESVPVRRGSAVLFDLVDYAVPVDAALDQIRLGVKPAVGSRLGAASALPTYVERDFDGDLRWLIAQGGFVCLHGPAASGKTRSAVEAVRSLRRGHRLFAPDGPAALRTFAEVRPSNAVVWLDDLERFLGPGGLDTPLFQRLCSPSHHDVVVIATIRDAELSRRAEVPRLRDHDAPEAADMGARLLAQIDRRRLIAVSSHLTEAERDRARSVADDAVRDALGGEYGFGESLAAGPALLERWSFGEGALFEVGRAVISAAVDCRRAGWVDPVPSSVLEALHSGYLHQSWRKRGDLPSLDAALEWASRPVMGASSCLLPLVGRTYQASDYLHDRTAVGDGPIGSAQVPDEVWRVLSEVADDDQLVRIGLAADQAQRPDIGERTWRIGADRGHPWAMMKLGMRLASIGRVDEGEQWLRRSVDAGCTPTLGPLGYLLMSRGETGEAELLLRQGAAAGDVGSMTTLALLQRRTGADSEAEHWLRQAANTGYPMAMVRLASLLSERDAVDEAAQWAKRASDAGDPEGLTMLAISQREPDRAEPLLRRAADTGQARASLGLAAIYADRGEFPRAERIARKVADTGDVMGMWMLHRLLLHRGETAEAERWLQRAAQYDPAAMTALGRRFGDQGDFHHAEVWMRRAADAQYGTAMVFLSAILISLGKIEEADQWLRRAESAGIPDATSLFATYRKAVSKPTDRQ</sequence>
<reference evidence="1 2" key="2">
    <citation type="submission" date="2020-03" db="EMBL/GenBank/DDBJ databases">
        <authorList>
            <person name="Ichikawa N."/>
            <person name="Kimura A."/>
            <person name="Kitahashi Y."/>
            <person name="Uohara A."/>
        </authorList>
    </citation>
    <scope>NUCLEOTIDE SEQUENCE [LARGE SCALE GENOMIC DNA]</scope>
    <source>
        <strain evidence="1 2">NBRC 108639</strain>
    </source>
</reference>
<name>A0A6V8K5H7_9ACTN</name>
<dbReference type="AlphaFoldDB" id="A0A6V8K5H7"/>
<dbReference type="Proteomes" id="UP000482800">
    <property type="component" value="Unassembled WGS sequence"/>
</dbReference>
<dbReference type="InterPro" id="IPR050767">
    <property type="entry name" value="Sel1_AlgK"/>
</dbReference>
<dbReference type="SUPFAM" id="SSF52540">
    <property type="entry name" value="P-loop containing nucleoside triphosphate hydrolases"/>
    <property type="match status" value="1"/>
</dbReference>
<dbReference type="InterPro" id="IPR027417">
    <property type="entry name" value="P-loop_NTPase"/>
</dbReference>
<dbReference type="SMART" id="SM00671">
    <property type="entry name" value="SEL1"/>
    <property type="match status" value="4"/>
</dbReference>
<dbReference type="InterPro" id="IPR006597">
    <property type="entry name" value="Sel1-like"/>
</dbReference>
<dbReference type="PANTHER" id="PTHR11102">
    <property type="entry name" value="SEL-1-LIKE PROTEIN"/>
    <property type="match status" value="1"/>
</dbReference>
<dbReference type="InterPro" id="IPR011990">
    <property type="entry name" value="TPR-like_helical_dom_sf"/>
</dbReference>
<organism evidence="1 2">
    <name type="scientific">Phytohabitans houttuyneae</name>
    <dbReference type="NCBI Taxonomy" id="1076126"/>
    <lineage>
        <taxon>Bacteria</taxon>
        <taxon>Bacillati</taxon>
        <taxon>Actinomycetota</taxon>
        <taxon>Actinomycetes</taxon>
        <taxon>Micromonosporales</taxon>
        <taxon>Micromonosporaceae</taxon>
    </lineage>
</organism>
<comment type="caution">
    <text evidence="1">The sequence shown here is derived from an EMBL/GenBank/DDBJ whole genome shotgun (WGS) entry which is preliminary data.</text>
</comment>
<evidence type="ECO:0008006" key="3">
    <source>
        <dbReference type="Google" id="ProtNLM"/>
    </source>
</evidence>
<gene>
    <name evidence="1" type="ORF">Phou_015890</name>
</gene>
<evidence type="ECO:0000313" key="2">
    <source>
        <dbReference type="Proteomes" id="UP000482800"/>
    </source>
</evidence>